<reference evidence="1" key="1">
    <citation type="journal article" date="2019" name="MBio">
        <title>Virus Genomes from Deep Sea Sediments Expand the Ocean Megavirome and Support Independent Origins of Viral Gigantism.</title>
        <authorList>
            <person name="Backstrom D."/>
            <person name="Yutin N."/>
            <person name="Jorgensen S.L."/>
            <person name="Dharamshi J."/>
            <person name="Homa F."/>
            <person name="Zaremba-Niedwiedzka K."/>
            <person name="Spang A."/>
            <person name="Wolf Y.I."/>
            <person name="Koonin E.V."/>
            <person name="Ettema T.J."/>
        </authorList>
    </citation>
    <scope>NUCLEOTIDE SEQUENCE</scope>
</reference>
<sequence>MESIRITEVHRRKDESIDWEKLMEGSKGRTQEEIEITVYIQIKLEG</sequence>
<dbReference type="EMBL" id="MK500577">
    <property type="protein sequence ID" value="QBK92387.1"/>
    <property type="molecule type" value="Genomic_DNA"/>
</dbReference>
<gene>
    <name evidence="1" type="ORF">LCPAC401_00250</name>
</gene>
<organism evidence="1">
    <name type="scientific">Pithovirus LCPAC401</name>
    <dbReference type="NCBI Taxonomy" id="2506595"/>
    <lineage>
        <taxon>Viruses</taxon>
        <taxon>Pithoviruses</taxon>
    </lineage>
</organism>
<accession>A0A481Z9A7</accession>
<name>A0A481Z9A7_9VIRU</name>
<proteinExistence type="predicted"/>
<protein>
    <submittedName>
        <fullName evidence="1">Uncharacterized protein</fullName>
    </submittedName>
</protein>
<evidence type="ECO:0000313" key="1">
    <source>
        <dbReference type="EMBL" id="QBK92387.1"/>
    </source>
</evidence>